<evidence type="ECO:0000313" key="2">
    <source>
        <dbReference type="Proteomes" id="UP000826212"/>
    </source>
</evidence>
<protein>
    <submittedName>
        <fullName evidence="1">Uncharacterized protein</fullName>
    </submittedName>
</protein>
<name>A0AC61NDS1_9BACT</name>
<proteinExistence type="predicted"/>
<accession>A0AC61NDS1</accession>
<organism evidence="1 2">
    <name type="scientific">Halosquirtibacter laminarini</name>
    <dbReference type="NCBI Taxonomy" id="3374600"/>
    <lineage>
        <taxon>Bacteria</taxon>
        <taxon>Pseudomonadati</taxon>
        <taxon>Bacteroidota</taxon>
        <taxon>Bacteroidia</taxon>
        <taxon>Marinilabiliales</taxon>
        <taxon>Prolixibacteraceae</taxon>
        <taxon>Halosquirtibacter</taxon>
    </lineage>
</organism>
<keyword evidence="2" id="KW-1185">Reference proteome</keyword>
<reference evidence="1" key="1">
    <citation type="submission" date="2021-08" db="EMBL/GenBank/DDBJ databases">
        <title>Novel anaerobic bacterium isolated from sea squirt in East Sea, Republic of Korea.</title>
        <authorList>
            <person name="Nguyen T.H."/>
            <person name="Li Z."/>
            <person name="Lee Y.-J."/>
            <person name="Ko J."/>
            <person name="Kim S.-G."/>
        </authorList>
    </citation>
    <scope>NUCLEOTIDE SEQUENCE</scope>
    <source>
        <strain evidence="1">KCTC 25031</strain>
    </source>
</reference>
<evidence type="ECO:0000313" key="1">
    <source>
        <dbReference type="EMBL" id="QZE13706.1"/>
    </source>
</evidence>
<gene>
    <name evidence="1" type="ORF">K4L44_14215</name>
</gene>
<dbReference type="EMBL" id="CP081303">
    <property type="protein sequence ID" value="QZE13706.1"/>
    <property type="molecule type" value="Genomic_DNA"/>
</dbReference>
<dbReference type="Proteomes" id="UP000826212">
    <property type="component" value="Chromosome"/>
</dbReference>
<sequence>MRNIDIPKLLLFILIFFIFGSIVFSIVVSYILIASLDLFHINIVETTSAFMDSMIEKWGNLGRYAAIASIVIYYFVFAKWGYRLYRYFDNK</sequence>